<evidence type="ECO:0000313" key="6">
    <source>
        <dbReference type="Proteomes" id="UP000435649"/>
    </source>
</evidence>
<reference evidence="5 6" key="1">
    <citation type="submission" date="2019-08" db="EMBL/GenBank/DDBJ databases">
        <title>In-depth cultivation of the pig gut microbiome towards novel bacterial diversity and tailored functional studies.</title>
        <authorList>
            <person name="Wylensek D."/>
            <person name="Hitch T.C.A."/>
            <person name="Clavel T."/>
        </authorList>
    </citation>
    <scope>NUCLEOTIDE SEQUENCE [LARGE SCALE GENOMIC DNA]</scope>
    <source>
        <strain evidence="5 6">BBE-744-WT-12</strain>
    </source>
</reference>
<dbReference type="GO" id="GO:0003700">
    <property type="term" value="F:DNA-binding transcription factor activity"/>
    <property type="evidence" value="ECO:0007669"/>
    <property type="project" value="TreeGrafter"/>
</dbReference>
<dbReference type="SUPFAM" id="SSF47413">
    <property type="entry name" value="lambda repressor-like DNA-binding domains"/>
    <property type="match status" value="1"/>
</dbReference>
<dbReference type="GO" id="GO:0000976">
    <property type="term" value="F:transcription cis-regulatory region binding"/>
    <property type="evidence" value="ECO:0007669"/>
    <property type="project" value="TreeGrafter"/>
</dbReference>
<dbReference type="SMART" id="SM00354">
    <property type="entry name" value="HTH_LACI"/>
    <property type="match status" value="1"/>
</dbReference>
<keyword evidence="6" id="KW-1185">Reference proteome</keyword>
<evidence type="ECO:0000256" key="1">
    <source>
        <dbReference type="ARBA" id="ARBA00023015"/>
    </source>
</evidence>
<dbReference type="EMBL" id="VUNS01000009">
    <property type="protein sequence ID" value="MST97374.1"/>
    <property type="molecule type" value="Genomic_DNA"/>
</dbReference>
<dbReference type="PANTHER" id="PTHR30146">
    <property type="entry name" value="LACI-RELATED TRANSCRIPTIONAL REPRESSOR"/>
    <property type="match status" value="1"/>
</dbReference>
<protein>
    <submittedName>
        <fullName evidence="5">LacI family transcriptional regulator</fullName>
    </submittedName>
</protein>
<comment type="caution">
    <text evidence="5">The sequence shown here is derived from an EMBL/GenBank/DDBJ whole genome shotgun (WGS) entry which is preliminary data.</text>
</comment>
<evidence type="ECO:0000313" key="5">
    <source>
        <dbReference type="EMBL" id="MST97374.1"/>
    </source>
</evidence>
<dbReference type="InterPro" id="IPR000843">
    <property type="entry name" value="HTH_LacI"/>
</dbReference>
<dbReference type="SUPFAM" id="SSF53822">
    <property type="entry name" value="Periplasmic binding protein-like I"/>
    <property type="match status" value="1"/>
</dbReference>
<accession>A0A844G324</accession>
<dbReference type="CDD" id="cd01392">
    <property type="entry name" value="HTH_LacI"/>
    <property type="match status" value="1"/>
</dbReference>
<evidence type="ECO:0000259" key="4">
    <source>
        <dbReference type="PROSITE" id="PS50932"/>
    </source>
</evidence>
<dbReference type="InterPro" id="IPR010982">
    <property type="entry name" value="Lambda_DNA-bd_dom_sf"/>
</dbReference>
<dbReference type="Pfam" id="PF13377">
    <property type="entry name" value="Peripla_BP_3"/>
    <property type="match status" value="1"/>
</dbReference>
<gene>
    <name evidence="5" type="ORF">FYJ85_10000</name>
</gene>
<proteinExistence type="predicted"/>
<dbReference type="RefSeq" id="WP_154418276.1">
    <property type="nucleotide sequence ID" value="NZ_CALXOB010000043.1"/>
</dbReference>
<feature type="domain" description="HTH lacI-type" evidence="4">
    <location>
        <begin position="8"/>
        <end position="64"/>
    </location>
</feature>
<organism evidence="5 6">
    <name type="scientific">Victivallis lenta</name>
    <dbReference type="NCBI Taxonomy" id="2606640"/>
    <lineage>
        <taxon>Bacteria</taxon>
        <taxon>Pseudomonadati</taxon>
        <taxon>Lentisphaerota</taxon>
        <taxon>Lentisphaeria</taxon>
        <taxon>Victivallales</taxon>
        <taxon>Victivallaceae</taxon>
        <taxon>Victivallis</taxon>
    </lineage>
</organism>
<name>A0A844G324_9BACT</name>
<keyword evidence="1" id="KW-0805">Transcription regulation</keyword>
<dbReference type="InterPro" id="IPR028082">
    <property type="entry name" value="Peripla_BP_I"/>
</dbReference>
<dbReference type="AlphaFoldDB" id="A0A844G324"/>
<dbReference type="Pfam" id="PF00356">
    <property type="entry name" value="LacI"/>
    <property type="match status" value="1"/>
</dbReference>
<sequence>MPERQKRVTLKDVADYCGLSRSLVAFIISNSGYRNSTPENRRKVAEAVKALNYRPNTAARELRARKSSTIGVAMPMSGTGIYGNMALELQREIKKRGFTSLFSFWGGDDSPELHAQTLQTFFERSISGVISWDASPCFREEKIPAVVYGYRNEFYDYVVLDEEQMIIRALEHLKKFGHRRIGILSVGERNRFFREHVGRCGLESKPEWIFELTFWSRRPLDAFGKFYRECGGAIPDALICHSDTEAIAALSSAAKLGIRVPDDLSVIALDSSFMTAFLSPALDSFDLDFSEITEQLVKLLLARIDEPDAPLRSVMISPQLVHRESVIECPK</sequence>
<dbReference type="Gene3D" id="1.10.260.40">
    <property type="entry name" value="lambda repressor-like DNA-binding domains"/>
    <property type="match status" value="1"/>
</dbReference>
<dbReference type="Proteomes" id="UP000435649">
    <property type="component" value="Unassembled WGS sequence"/>
</dbReference>
<dbReference type="PROSITE" id="PS50932">
    <property type="entry name" value="HTH_LACI_2"/>
    <property type="match status" value="1"/>
</dbReference>
<evidence type="ECO:0000256" key="3">
    <source>
        <dbReference type="ARBA" id="ARBA00023163"/>
    </source>
</evidence>
<dbReference type="CDD" id="cd06267">
    <property type="entry name" value="PBP1_LacI_sugar_binding-like"/>
    <property type="match status" value="1"/>
</dbReference>
<evidence type="ECO:0000256" key="2">
    <source>
        <dbReference type="ARBA" id="ARBA00023125"/>
    </source>
</evidence>
<dbReference type="Gene3D" id="3.40.50.2300">
    <property type="match status" value="2"/>
</dbReference>
<dbReference type="PANTHER" id="PTHR30146:SF109">
    <property type="entry name" value="HTH-TYPE TRANSCRIPTIONAL REGULATOR GALS"/>
    <property type="match status" value="1"/>
</dbReference>
<keyword evidence="3" id="KW-0804">Transcription</keyword>
<keyword evidence="2" id="KW-0238">DNA-binding</keyword>
<dbReference type="InterPro" id="IPR046335">
    <property type="entry name" value="LacI/GalR-like_sensor"/>
</dbReference>